<keyword evidence="1" id="KW-0472">Membrane</keyword>
<keyword evidence="1" id="KW-0812">Transmembrane</keyword>
<evidence type="ECO:0000256" key="1">
    <source>
        <dbReference type="SAM" id="Phobius"/>
    </source>
</evidence>
<keyword evidence="1" id="KW-1133">Transmembrane helix</keyword>
<reference evidence="3 4" key="1">
    <citation type="submission" date="2021-06" db="EMBL/GenBank/DDBJ databases">
        <title>Clostridia strains as spoilage organisms.</title>
        <authorList>
            <person name="Wambui J."/>
            <person name="Stephan R."/>
            <person name="Stevens M.J.A."/>
        </authorList>
    </citation>
    <scope>NUCLEOTIDE SEQUENCE [LARGE SCALE GENOMIC DNA]</scope>
    <source>
        <strain evidence="3 4">DSM 14204</strain>
    </source>
</reference>
<evidence type="ECO:0000313" key="3">
    <source>
        <dbReference type="EMBL" id="MBU3158290.1"/>
    </source>
</evidence>
<feature type="transmembrane region" description="Helical" evidence="1">
    <location>
        <begin position="6"/>
        <end position="27"/>
    </location>
</feature>
<dbReference type="SMART" id="SM00849">
    <property type="entry name" value="Lactamase_B"/>
    <property type="match status" value="1"/>
</dbReference>
<dbReference type="InterPro" id="IPR052159">
    <property type="entry name" value="Competence_DNA_uptake"/>
</dbReference>
<gene>
    <name evidence="3" type="ORF">KPL37_00690</name>
</gene>
<keyword evidence="4" id="KW-1185">Reference proteome</keyword>
<evidence type="ECO:0000313" key="4">
    <source>
        <dbReference type="Proteomes" id="UP000776252"/>
    </source>
</evidence>
<dbReference type="RefSeq" id="WP_216145264.1">
    <property type="nucleotide sequence ID" value="NZ_JAHLDV010000001.1"/>
</dbReference>
<dbReference type="PANTHER" id="PTHR30619:SF1">
    <property type="entry name" value="RECOMBINATION PROTEIN 2"/>
    <property type="match status" value="1"/>
</dbReference>
<protein>
    <submittedName>
        <fullName evidence="3">MBL fold metallo-hydrolase</fullName>
    </submittedName>
</protein>
<accession>A0ABS6BPT6</accession>
<dbReference type="CDD" id="cd07731">
    <property type="entry name" value="ComA-like_MBL-fold"/>
    <property type="match status" value="1"/>
</dbReference>
<dbReference type="InterPro" id="IPR035681">
    <property type="entry name" value="ComA-like_MBL"/>
</dbReference>
<dbReference type="InterPro" id="IPR001279">
    <property type="entry name" value="Metallo-B-lactamas"/>
</dbReference>
<feature type="domain" description="Metallo-beta-lactamase" evidence="2">
    <location>
        <begin position="50"/>
        <end position="244"/>
    </location>
</feature>
<name>A0ABS6BPT6_9CLOT</name>
<dbReference type="PANTHER" id="PTHR30619">
    <property type="entry name" value="DNA INTERNALIZATION/COMPETENCE PROTEIN COMEC/REC2"/>
    <property type="match status" value="1"/>
</dbReference>
<dbReference type="Pfam" id="PF00753">
    <property type="entry name" value="Lactamase_B"/>
    <property type="match status" value="1"/>
</dbReference>
<evidence type="ECO:0000259" key="2">
    <source>
        <dbReference type="SMART" id="SM00849"/>
    </source>
</evidence>
<dbReference type="Proteomes" id="UP000776252">
    <property type="component" value="Unassembled WGS sequence"/>
</dbReference>
<dbReference type="EMBL" id="JAHLDV010000001">
    <property type="protein sequence ID" value="MBU3158290.1"/>
    <property type="molecule type" value="Genomic_DNA"/>
</dbReference>
<sequence length="293" mass="32731">MPKKTWLRYALICVSIIFVIVCTTITYRSTIKTNLDLENNMVTHFIDVGQGDCTLIQVNNKNLLIDSGTSDSKQKLIRYLKKNNITKLDYIVATHPHADHIGGMASIIKNFEIGEFWAPKALESTGVFNDMIDALRAKNLKIKIASPNTSLNLGPNTTCIMLSPNKTTYDNLNNYSCTLKISYKNSTYLFTGDIETQAEDELMANNYDLSAQILKVAHHGSKSSSSEGFLDKVSPKISIISCGIDNDYGHPNKEILDRLKKLNCIVYRTDLAKTIVLISDGTKIKKLSFPLVR</sequence>
<organism evidence="3 4">
    <name type="scientific">Clostridium frigoris</name>
    <dbReference type="NCBI Taxonomy" id="205327"/>
    <lineage>
        <taxon>Bacteria</taxon>
        <taxon>Bacillati</taxon>
        <taxon>Bacillota</taxon>
        <taxon>Clostridia</taxon>
        <taxon>Eubacteriales</taxon>
        <taxon>Clostridiaceae</taxon>
        <taxon>Clostridium</taxon>
    </lineage>
</organism>
<comment type="caution">
    <text evidence="3">The sequence shown here is derived from an EMBL/GenBank/DDBJ whole genome shotgun (WGS) entry which is preliminary data.</text>
</comment>
<proteinExistence type="predicted"/>